<keyword evidence="2 4" id="KW-0238">DNA-binding</keyword>
<dbReference type="CDD" id="cd00397">
    <property type="entry name" value="DNA_BRE_C"/>
    <property type="match status" value="1"/>
</dbReference>
<dbReference type="GO" id="GO:0015074">
    <property type="term" value="P:DNA integration"/>
    <property type="evidence" value="ECO:0007669"/>
    <property type="project" value="UniProtKB-KW"/>
</dbReference>
<dbReference type="InterPro" id="IPR013762">
    <property type="entry name" value="Integrase-like_cat_sf"/>
</dbReference>
<dbReference type="STRING" id="320771.Cflav_PD5939"/>
<evidence type="ECO:0000256" key="2">
    <source>
        <dbReference type="ARBA" id="ARBA00023125"/>
    </source>
</evidence>
<keyword evidence="3" id="KW-0233">DNA recombination</keyword>
<dbReference type="InterPro" id="IPR044068">
    <property type="entry name" value="CB"/>
</dbReference>
<evidence type="ECO:0000259" key="6">
    <source>
        <dbReference type="PROSITE" id="PS51900"/>
    </source>
</evidence>
<dbReference type="InterPro" id="IPR002104">
    <property type="entry name" value="Integrase_catalytic"/>
</dbReference>
<dbReference type="OrthoDB" id="197284at2"/>
<dbReference type="AlphaFoldDB" id="B9X9W3"/>
<comment type="caution">
    <text evidence="7">The sequence shown here is derived from an EMBL/GenBank/DDBJ whole genome shotgun (WGS) entry which is preliminary data.</text>
</comment>
<name>B9X9W3_PEDPL</name>
<keyword evidence="1" id="KW-0229">DNA integration</keyword>
<protein>
    <submittedName>
        <fullName evidence="7">Integrase domain protein SAM domain protein</fullName>
    </submittedName>
</protein>
<dbReference type="GO" id="GO:0006310">
    <property type="term" value="P:DNA recombination"/>
    <property type="evidence" value="ECO:0007669"/>
    <property type="project" value="UniProtKB-KW"/>
</dbReference>
<accession>B9X9W3</accession>
<feature type="domain" description="Core-binding (CB)" evidence="6">
    <location>
        <begin position="133"/>
        <end position="211"/>
    </location>
</feature>
<keyword evidence="8" id="KW-1185">Reference proteome</keyword>
<gene>
    <name evidence="7" type="ORF">Cflav_PD5939</name>
</gene>
<evidence type="ECO:0000313" key="7">
    <source>
        <dbReference type="EMBL" id="EEF63304.1"/>
    </source>
</evidence>
<dbReference type="PROSITE" id="PS51900">
    <property type="entry name" value="CB"/>
    <property type="match status" value="1"/>
</dbReference>
<dbReference type="GO" id="GO:0003677">
    <property type="term" value="F:DNA binding"/>
    <property type="evidence" value="ECO:0007669"/>
    <property type="project" value="UniProtKB-UniRule"/>
</dbReference>
<dbReference type="SUPFAM" id="SSF56349">
    <property type="entry name" value="DNA breaking-rejoining enzymes"/>
    <property type="match status" value="1"/>
</dbReference>
<evidence type="ECO:0000256" key="4">
    <source>
        <dbReference type="PROSITE-ProRule" id="PRU01248"/>
    </source>
</evidence>
<organism evidence="7 8">
    <name type="scientific">Pedosphaera parvula (strain Ellin514)</name>
    <dbReference type="NCBI Taxonomy" id="320771"/>
    <lineage>
        <taxon>Bacteria</taxon>
        <taxon>Pseudomonadati</taxon>
        <taxon>Verrucomicrobiota</taxon>
        <taxon>Pedosphaerae</taxon>
        <taxon>Pedosphaerales</taxon>
        <taxon>Pedosphaeraceae</taxon>
        <taxon>Pedosphaera</taxon>
    </lineage>
</organism>
<dbReference type="EMBL" id="ABOX02000001">
    <property type="protein sequence ID" value="EEF63304.1"/>
    <property type="molecule type" value="Genomic_DNA"/>
</dbReference>
<dbReference type="InterPro" id="IPR010998">
    <property type="entry name" value="Integrase_recombinase_N"/>
</dbReference>
<evidence type="ECO:0000256" key="3">
    <source>
        <dbReference type="ARBA" id="ARBA00023172"/>
    </source>
</evidence>
<reference evidence="7 8" key="1">
    <citation type="journal article" date="2011" name="J. Bacteriol.">
        <title>Genome sequence of 'Pedosphaera parvula' Ellin514, an aerobic Verrucomicrobial isolate from pasture soil.</title>
        <authorList>
            <person name="Kant R."/>
            <person name="van Passel M.W."/>
            <person name="Sangwan P."/>
            <person name="Palva A."/>
            <person name="Lucas S."/>
            <person name="Copeland A."/>
            <person name="Lapidus A."/>
            <person name="Glavina Del Rio T."/>
            <person name="Dalin E."/>
            <person name="Tice H."/>
            <person name="Bruce D."/>
            <person name="Goodwin L."/>
            <person name="Pitluck S."/>
            <person name="Chertkov O."/>
            <person name="Larimer F.W."/>
            <person name="Land M.L."/>
            <person name="Hauser L."/>
            <person name="Brettin T.S."/>
            <person name="Detter J.C."/>
            <person name="Han S."/>
            <person name="de Vos W.M."/>
            <person name="Janssen P.H."/>
            <person name="Smidt H."/>
        </authorList>
    </citation>
    <scope>NUCLEOTIDE SEQUENCE [LARGE SCALE GENOMIC DNA]</scope>
    <source>
        <strain evidence="7 8">Ellin514</strain>
    </source>
</reference>
<dbReference type="Gene3D" id="1.10.443.10">
    <property type="entry name" value="Intergrase catalytic core"/>
    <property type="match status" value="1"/>
</dbReference>
<sequence length="415" mass="47289">MKNPDFPVVIKKGNSVVKIYRHRNGEYDEFKVGYYSQGRRKLETFGSYDKATKRAHQINDSVNNGNLESLTLTGPERLAFTRAVNALEPFGLSLDSAVMEFVEALRARDGVPVSMPEAVRYYVKRHPSKLQVKTVAEAVDDFIKAKTDARRSERHVQDLSHRLGKFKDAFHCNLTMVTEPEIQLFLGKMDLAPRSRNNFRATIVSFFKWAKRKKYLPLDWDEVSGIEVIEDGEGEIKIFTPEELVAILTHADEKLIPFLVIGAFAGLRSSEICRLDWQQIGVGDGKYIEVKAKDARKTKQRRLVPIPENLRLWLKPYSKSTGKIWPYLHTYLYELLEVALVDAKVKWKKNGLRHSFISYRVAEAQDVAKVALEAGNSPQMIFSNYRELVTPEKAGKWFAITSDSVKEAGSMTLAE</sequence>
<evidence type="ECO:0000313" key="8">
    <source>
        <dbReference type="Proteomes" id="UP000003688"/>
    </source>
</evidence>
<dbReference type="PROSITE" id="PS51898">
    <property type="entry name" value="TYR_RECOMBINASE"/>
    <property type="match status" value="1"/>
</dbReference>
<proteinExistence type="predicted"/>
<dbReference type="InterPro" id="IPR011010">
    <property type="entry name" value="DNA_brk_join_enz"/>
</dbReference>
<dbReference type="RefSeq" id="WP_007412611.1">
    <property type="nucleotide sequence ID" value="NZ_ABOX02000001.1"/>
</dbReference>
<feature type="domain" description="Tyr recombinase" evidence="5">
    <location>
        <begin position="234"/>
        <end position="399"/>
    </location>
</feature>
<dbReference type="Proteomes" id="UP000003688">
    <property type="component" value="Unassembled WGS sequence"/>
</dbReference>
<evidence type="ECO:0000256" key="1">
    <source>
        <dbReference type="ARBA" id="ARBA00022908"/>
    </source>
</evidence>
<evidence type="ECO:0000259" key="5">
    <source>
        <dbReference type="PROSITE" id="PS51898"/>
    </source>
</evidence>
<dbReference type="Gene3D" id="1.10.150.130">
    <property type="match status" value="1"/>
</dbReference>